<protein>
    <submittedName>
        <fullName evidence="1">Uncharacterized protein</fullName>
    </submittedName>
</protein>
<reference evidence="1" key="1">
    <citation type="journal article" date="2020" name="Stud. Mycol.">
        <title>101 Dothideomycetes genomes: a test case for predicting lifestyles and emergence of pathogens.</title>
        <authorList>
            <person name="Haridas S."/>
            <person name="Albert R."/>
            <person name="Binder M."/>
            <person name="Bloem J."/>
            <person name="Labutti K."/>
            <person name="Salamov A."/>
            <person name="Andreopoulos B."/>
            <person name="Baker S."/>
            <person name="Barry K."/>
            <person name="Bills G."/>
            <person name="Bluhm B."/>
            <person name="Cannon C."/>
            <person name="Castanera R."/>
            <person name="Culley D."/>
            <person name="Daum C."/>
            <person name="Ezra D."/>
            <person name="Gonzalez J."/>
            <person name="Henrissat B."/>
            <person name="Kuo A."/>
            <person name="Liang C."/>
            <person name="Lipzen A."/>
            <person name="Lutzoni F."/>
            <person name="Magnuson J."/>
            <person name="Mondo S."/>
            <person name="Nolan M."/>
            <person name="Ohm R."/>
            <person name="Pangilinan J."/>
            <person name="Park H.-J."/>
            <person name="Ramirez L."/>
            <person name="Alfaro M."/>
            <person name="Sun H."/>
            <person name="Tritt A."/>
            <person name="Yoshinaga Y."/>
            <person name="Zwiers L.-H."/>
            <person name="Turgeon B."/>
            <person name="Goodwin S."/>
            <person name="Spatafora J."/>
            <person name="Crous P."/>
            <person name="Grigoriev I."/>
        </authorList>
    </citation>
    <scope>NUCLEOTIDE SEQUENCE</scope>
    <source>
        <strain evidence="1">CBS 116005</strain>
    </source>
</reference>
<dbReference type="EMBL" id="ML995862">
    <property type="protein sequence ID" value="KAF2767050.1"/>
    <property type="molecule type" value="Genomic_DNA"/>
</dbReference>
<evidence type="ECO:0000313" key="2">
    <source>
        <dbReference type="Proteomes" id="UP000799436"/>
    </source>
</evidence>
<gene>
    <name evidence="1" type="ORF">EJ03DRAFT_376531</name>
</gene>
<name>A0A6G1L2X5_9PEZI</name>
<sequence>MDGRSCRFISKRNHFRQPRRPIRNAVLPPRCRLYYGRIDICFAHCGPNDCQAGDGCWTRCCRAGEARDCRCGSRCRLLCPRSRGEALGCRCGSGCHLRRPQVGSARDSRAYCVAAWERWHRPGLRANCEAFRENYSVVMDDFFSVVGISATLRPRVGVWRDRIHRYYGRLRYEITTLMCLQTFI</sequence>
<evidence type="ECO:0000313" key="1">
    <source>
        <dbReference type="EMBL" id="KAF2767050.1"/>
    </source>
</evidence>
<organism evidence="1 2">
    <name type="scientific">Teratosphaeria nubilosa</name>
    <dbReference type="NCBI Taxonomy" id="161662"/>
    <lineage>
        <taxon>Eukaryota</taxon>
        <taxon>Fungi</taxon>
        <taxon>Dikarya</taxon>
        <taxon>Ascomycota</taxon>
        <taxon>Pezizomycotina</taxon>
        <taxon>Dothideomycetes</taxon>
        <taxon>Dothideomycetidae</taxon>
        <taxon>Mycosphaerellales</taxon>
        <taxon>Teratosphaeriaceae</taxon>
        <taxon>Teratosphaeria</taxon>
    </lineage>
</organism>
<proteinExistence type="predicted"/>
<dbReference type="Proteomes" id="UP000799436">
    <property type="component" value="Unassembled WGS sequence"/>
</dbReference>
<dbReference type="AlphaFoldDB" id="A0A6G1L2X5"/>
<keyword evidence="2" id="KW-1185">Reference proteome</keyword>
<accession>A0A6G1L2X5</accession>